<protein>
    <recommendedName>
        <fullName evidence="4">Gliding motility-associated C-terminal domain-containing protein</fullName>
    </recommendedName>
</protein>
<keyword evidence="3" id="KW-1185">Reference proteome</keyword>
<dbReference type="Proteomes" id="UP001501772">
    <property type="component" value="Unassembled WGS sequence"/>
</dbReference>
<proteinExistence type="predicted"/>
<evidence type="ECO:0000313" key="3">
    <source>
        <dbReference type="Proteomes" id="UP001501772"/>
    </source>
</evidence>
<reference evidence="3" key="1">
    <citation type="journal article" date="2019" name="Int. J. Syst. Evol. Microbiol.">
        <title>The Global Catalogue of Microorganisms (GCM) 10K type strain sequencing project: providing services to taxonomists for standard genome sequencing and annotation.</title>
        <authorList>
            <consortium name="The Broad Institute Genomics Platform"/>
            <consortium name="The Broad Institute Genome Sequencing Center for Infectious Disease"/>
            <person name="Wu L."/>
            <person name="Ma J."/>
        </authorList>
    </citation>
    <scope>NUCLEOTIDE SEQUENCE [LARGE SCALE GENOMIC DNA]</scope>
    <source>
        <strain evidence="3">JCM 17626</strain>
    </source>
</reference>
<dbReference type="EMBL" id="BAABBY010000012">
    <property type="protein sequence ID" value="GAA4211515.1"/>
    <property type="molecule type" value="Genomic_DNA"/>
</dbReference>
<name>A0ABP8BPU9_9SPHI</name>
<dbReference type="Pfam" id="PF13585">
    <property type="entry name" value="CHU_C"/>
    <property type="match status" value="1"/>
</dbReference>
<dbReference type="RefSeq" id="WP_344853267.1">
    <property type="nucleotide sequence ID" value="NZ_BAABBY010000012.1"/>
</dbReference>
<dbReference type="InterPro" id="IPR026341">
    <property type="entry name" value="T9SS_type_B"/>
</dbReference>
<feature type="chain" id="PRO_5045988735" description="Gliding motility-associated C-terminal domain-containing protein" evidence="1">
    <location>
        <begin position="20"/>
        <end position="876"/>
    </location>
</feature>
<evidence type="ECO:0000313" key="2">
    <source>
        <dbReference type="EMBL" id="GAA4211515.1"/>
    </source>
</evidence>
<evidence type="ECO:0000256" key="1">
    <source>
        <dbReference type="SAM" id="SignalP"/>
    </source>
</evidence>
<dbReference type="SUPFAM" id="SSF51126">
    <property type="entry name" value="Pectin lyase-like"/>
    <property type="match status" value="1"/>
</dbReference>
<organism evidence="2 3">
    <name type="scientific">Pedobacter jeongneungensis</name>
    <dbReference type="NCBI Taxonomy" id="947309"/>
    <lineage>
        <taxon>Bacteria</taxon>
        <taxon>Pseudomonadati</taxon>
        <taxon>Bacteroidota</taxon>
        <taxon>Sphingobacteriia</taxon>
        <taxon>Sphingobacteriales</taxon>
        <taxon>Sphingobacteriaceae</taxon>
        <taxon>Pedobacter</taxon>
    </lineage>
</organism>
<sequence length="876" mass="93434">MRKLLLIFFVIFFCKNLHATIFTVVSNADGGAGSLREAITLANANGASVTDYIYFNLPGSTAVDVTIALESELPILTSNIIIDGSTQPFLALPNPKIKISLIRVVTGYFNGLRLDHANHVEIYGISFSNFKADPLGPIEEKKGGIYLYDATDIIIGAPDKPNCFGGNYAGILSPFVIPRADVQRIKISSNIFGLGENGLNSVPNESGIDISFMKNSLIGGNTPGEGNLIANNTRNGIALGGADGTIKIANNIIGLDKNLALKASTAANGIYMNGSTSTPNIFNNTIAGQAKGILLDYVNGGFIIANNRIGTGIFGTENYGNGIGIHINFSQTGMIGGTNNPDANAIAFNKTAVLIEISYPISILKNSIYCNDAAVTFKNLPEGKVITQSRITTIGASGASGNYLPNSKIELFYTDNCGDCEGKIWIATIPTDNNGDWVYNGLITGKITSMGTNQDGATCTFSKPFIDDSGVQKFGTYCGLSTAAIKNIKVYDASVFRWYNAAGEVVGTAKDLEGVAAGTYYLKAGQLGLCDVTSASYTIDASDNGIDDRKKIITDELCGASNGSIKQIGVVNDLPKRWYSSAGIFLTTANDLENVSAGSYYFKAGSGACEVTSDTYTIKNTVKNFKVGEFEVVPASCGNRNGKVTIGNYQTDVPALFNWTNQNGDVVSNEQSLANVFPGTYTLTVSDGGTCSAIAGIFTIEEAILPFIDLSRLQALISCDGKSLSISGVEVNGITQPFDYKWMDKDGNVVSNKLLFQGLKTGKYQLVVTDKFGCKVNTEIIDFSQAENKPLEIPNSITPNGDGINDTWKIAGSNNYPNAEFSIYTRLGNRVFYAKGYTKAFDGNYKGQALPVGVYYYVIDLKTECGMLSGSLTILK</sequence>
<feature type="signal peptide" evidence="1">
    <location>
        <begin position="1"/>
        <end position="19"/>
    </location>
</feature>
<evidence type="ECO:0008006" key="4">
    <source>
        <dbReference type="Google" id="ProtNLM"/>
    </source>
</evidence>
<gene>
    <name evidence="2" type="ORF">GCM10022289_40760</name>
</gene>
<dbReference type="InterPro" id="IPR011050">
    <property type="entry name" value="Pectin_lyase_fold/virulence"/>
</dbReference>
<comment type="caution">
    <text evidence="2">The sequence shown here is derived from an EMBL/GenBank/DDBJ whole genome shotgun (WGS) entry which is preliminary data.</text>
</comment>
<keyword evidence="1" id="KW-0732">Signal</keyword>
<dbReference type="NCBIfam" id="TIGR04131">
    <property type="entry name" value="Bac_Flav_CTERM"/>
    <property type="match status" value="1"/>
</dbReference>
<accession>A0ABP8BPU9</accession>